<dbReference type="Gene3D" id="2.160.20.10">
    <property type="entry name" value="Single-stranded right-handed beta-helix, Pectin lyase-like"/>
    <property type="match status" value="2"/>
</dbReference>
<dbReference type="PANTHER" id="PTHR36453:SF1">
    <property type="entry name" value="RIGHT HANDED BETA HELIX DOMAIN-CONTAINING PROTEIN"/>
    <property type="match status" value="1"/>
</dbReference>
<accession>A0ABZ1C9N2</accession>
<proteinExistence type="predicted"/>
<name>A0ABZ1C9N2_9BACT</name>
<evidence type="ECO:0000256" key="1">
    <source>
        <dbReference type="SAM" id="SignalP"/>
    </source>
</evidence>
<dbReference type="EMBL" id="CP139781">
    <property type="protein sequence ID" value="WRQ88236.1"/>
    <property type="molecule type" value="Genomic_DNA"/>
</dbReference>
<dbReference type="InterPro" id="IPR048482">
    <property type="entry name" value="GH141_ins"/>
</dbReference>
<feature type="domain" description="GH141-like insertion" evidence="2">
    <location>
        <begin position="147"/>
        <end position="301"/>
    </location>
</feature>
<evidence type="ECO:0000313" key="3">
    <source>
        <dbReference type="EMBL" id="WRQ88236.1"/>
    </source>
</evidence>
<dbReference type="SUPFAM" id="SSF51126">
    <property type="entry name" value="Pectin lyase-like"/>
    <property type="match status" value="1"/>
</dbReference>
<reference evidence="3 4" key="2">
    <citation type="submission" date="2023-12" db="EMBL/GenBank/DDBJ databases">
        <title>Description of an unclassified Opitutus bacterium of Verrucomicrobiota.</title>
        <authorList>
            <person name="Zhang D.-F."/>
        </authorList>
    </citation>
    <scope>NUCLEOTIDE SEQUENCE [LARGE SCALE GENOMIC DNA]</scope>
    <source>
        <strain evidence="3 4">WL0086</strain>
    </source>
</reference>
<dbReference type="RefSeq" id="WP_221028736.1">
    <property type="nucleotide sequence ID" value="NZ_CP139781.1"/>
</dbReference>
<dbReference type="Pfam" id="PF21231">
    <property type="entry name" value="GH141_M"/>
    <property type="match status" value="1"/>
</dbReference>
<dbReference type="InterPro" id="IPR006626">
    <property type="entry name" value="PbH1"/>
</dbReference>
<organism evidence="3 4">
    <name type="scientific">Actomonas aquatica</name>
    <dbReference type="NCBI Taxonomy" id="2866162"/>
    <lineage>
        <taxon>Bacteria</taxon>
        <taxon>Pseudomonadati</taxon>
        <taxon>Verrucomicrobiota</taxon>
        <taxon>Opitutia</taxon>
        <taxon>Opitutales</taxon>
        <taxon>Opitutaceae</taxon>
        <taxon>Actomonas</taxon>
    </lineage>
</organism>
<dbReference type="Proteomes" id="UP000738431">
    <property type="component" value="Chromosome"/>
</dbReference>
<dbReference type="PANTHER" id="PTHR36453">
    <property type="entry name" value="SECRETED PROTEIN-RELATED"/>
    <property type="match status" value="1"/>
</dbReference>
<keyword evidence="1" id="KW-0732">Signal</keyword>
<protein>
    <submittedName>
        <fullName evidence="3">Right-handed parallel beta-helix repeat-containing protein</fullName>
    </submittedName>
</protein>
<dbReference type="InterPro" id="IPR012334">
    <property type="entry name" value="Pectin_lyas_fold"/>
</dbReference>
<dbReference type="SMART" id="SM00710">
    <property type="entry name" value="PbH1"/>
    <property type="match status" value="4"/>
</dbReference>
<feature type="signal peptide" evidence="1">
    <location>
        <begin position="1"/>
        <end position="24"/>
    </location>
</feature>
<evidence type="ECO:0000313" key="4">
    <source>
        <dbReference type="Proteomes" id="UP000738431"/>
    </source>
</evidence>
<keyword evidence="4" id="KW-1185">Reference proteome</keyword>
<gene>
    <name evidence="3" type="ORF">K1X11_002380</name>
</gene>
<evidence type="ECO:0000259" key="2">
    <source>
        <dbReference type="Pfam" id="PF21231"/>
    </source>
</evidence>
<feature type="chain" id="PRO_5045308929" evidence="1">
    <location>
        <begin position="25"/>
        <end position="632"/>
    </location>
</feature>
<reference evidence="3 4" key="1">
    <citation type="submission" date="2021-08" db="EMBL/GenBank/DDBJ databases">
        <authorList>
            <person name="Zhang D."/>
            <person name="Zhang A."/>
            <person name="Wang L."/>
        </authorList>
    </citation>
    <scope>NUCLEOTIDE SEQUENCE [LARGE SCALE GENOMIC DNA]</scope>
    <source>
        <strain evidence="3 4">WL0086</strain>
    </source>
</reference>
<sequence length="632" mass="69548">MNALCAMGRAGRFLMMVVMGAALAAEVAQTASAAPVEVWVAPEGQAGASGTIEAPLGSPAEALRQVREWRRTRDPRVEEGARIVLRGGRYEVAETIILRPEDSGTAAAPLAIVAAPEEVPVLSGGRPVTGWRPAETLPARMGHAPAGAVWVAEVPEWRGRPLEFRQLWVNNVKAVRARYPETDDMRRLVAWNTPAQEAEIPLEALGGVQDIREVEMVIHQMWEIAVLRLRTVAADGGAAWVTFQEPEGQIQFEHPWPPPVVNADKPERNSAFYFTNAPEYLSMPGEWWLDRRAGQVYYWPRAGEDLTTTEVIVPALETVLELAGSTDNPIRHVSFEGLTFAHSGWLRPSLAGHVPHQATMFMTEAYKLRPKGTPDWRSLDNQAWVGRSPALVLANGINQVSWQACRFTHGAMGGLDLQHAVQDTTVERCAFRDLGGNGVQAGYYGDRAGEVHLPYRPADEREQVARVTIAHNRVDDTANEDWGGVGISVGFAREMLVAHNEIVSTSYTGISLGWGWSRTPSVMSNNHVVGNHIQRFATRNTDTAGIYLVGAQPGSVVERNVIEEPVLWPWVHDPEHWGFVYLDEGSSYTTVRDNWAPREKFIKNANGPGNVWENNGPMVEADVREAAGPDGH</sequence>
<dbReference type="InterPro" id="IPR011050">
    <property type="entry name" value="Pectin_lyase_fold/virulence"/>
</dbReference>